<protein>
    <submittedName>
        <fullName evidence="2">Oidioi.mRNA.OKI2018_I69.chr1.g3419.t1.cds</fullName>
    </submittedName>
</protein>
<dbReference type="Proteomes" id="UP001158576">
    <property type="component" value="Chromosome 1"/>
</dbReference>
<gene>
    <name evidence="2" type="ORF">OKIOD_LOCUS12184</name>
</gene>
<organism evidence="2 3">
    <name type="scientific">Oikopleura dioica</name>
    <name type="common">Tunicate</name>
    <dbReference type="NCBI Taxonomy" id="34765"/>
    <lineage>
        <taxon>Eukaryota</taxon>
        <taxon>Metazoa</taxon>
        <taxon>Chordata</taxon>
        <taxon>Tunicata</taxon>
        <taxon>Appendicularia</taxon>
        <taxon>Copelata</taxon>
        <taxon>Oikopleuridae</taxon>
        <taxon>Oikopleura</taxon>
    </lineage>
</organism>
<evidence type="ECO:0000313" key="3">
    <source>
        <dbReference type="Proteomes" id="UP001158576"/>
    </source>
</evidence>
<name>A0ABN7STV5_OIKDI</name>
<proteinExistence type="predicted"/>
<keyword evidence="3" id="KW-1185">Reference proteome</keyword>
<evidence type="ECO:0000256" key="1">
    <source>
        <dbReference type="SAM" id="MobiDB-lite"/>
    </source>
</evidence>
<accession>A0ABN7STV5</accession>
<feature type="region of interest" description="Disordered" evidence="1">
    <location>
        <begin position="55"/>
        <end position="91"/>
    </location>
</feature>
<sequence>MRQLISAFDSTDKTRSSQIPTRDKFFSSFIFTRLFFYFKKESLLKLRFSKKSSKMDTQEEKKNQEKQEETKKEENQEEKQENEAEDDDDEIEGYSENVCHSCERYFSPDHDKIEENEMYARQLLWCGHDNWCFNCLLLECHDIEAEKITSSCPKCGHVAVLIKDFGLFY</sequence>
<reference evidence="2 3" key="1">
    <citation type="submission" date="2021-04" db="EMBL/GenBank/DDBJ databases">
        <authorList>
            <person name="Bliznina A."/>
        </authorList>
    </citation>
    <scope>NUCLEOTIDE SEQUENCE [LARGE SCALE GENOMIC DNA]</scope>
</reference>
<dbReference type="EMBL" id="OU015566">
    <property type="protein sequence ID" value="CAG5107632.1"/>
    <property type="molecule type" value="Genomic_DNA"/>
</dbReference>
<feature type="compositionally biased region" description="Basic and acidic residues" evidence="1">
    <location>
        <begin position="55"/>
        <end position="82"/>
    </location>
</feature>
<evidence type="ECO:0000313" key="2">
    <source>
        <dbReference type="EMBL" id="CAG5107632.1"/>
    </source>
</evidence>